<gene>
    <name evidence="2" type="ORF">CEY02_19190</name>
</gene>
<name>A0A2A5IMZ1_BACPU</name>
<evidence type="ECO:0000256" key="1">
    <source>
        <dbReference type="SAM" id="Coils"/>
    </source>
</evidence>
<comment type="caution">
    <text evidence="2">The sequence shown here is derived from an EMBL/GenBank/DDBJ whole genome shotgun (WGS) entry which is preliminary data.</text>
</comment>
<feature type="coiled-coil region" evidence="1">
    <location>
        <begin position="92"/>
        <end position="124"/>
    </location>
</feature>
<accession>A0A2A5IMZ1</accession>
<dbReference type="AlphaFoldDB" id="A0A2A5IMZ1"/>
<sequence length="125" mass="14988">MYFITEPTDLIGKEVGFIHANQFYDATTIVTKDGGILIVKQVFDFDEEPSTIVYNEHQAQKKIYEDIYVKNELDKLGIITEKNWAEYELQLKEAEEARKIEFQKEKEERERLEYERLKLKFEEEN</sequence>
<dbReference type="OrthoDB" id="2907204at2"/>
<dbReference type="Proteomes" id="UP000228754">
    <property type="component" value="Unassembled WGS sequence"/>
</dbReference>
<evidence type="ECO:0000313" key="3">
    <source>
        <dbReference type="Proteomes" id="UP000228754"/>
    </source>
</evidence>
<dbReference type="EMBL" id="NKHG01000119">
    <property type="protein sequence ID" value="PCK18327.1"/>
    <property type="molecule type" value="Genomic_DNA"/>
</dbReference>
<proteinExistence type="predicted"/>
<organism evidence="2 3">
    <name type="scientific">Bacillus pumilus</name>
    <name type="common">Bacillus mesentericus</name>
    <dbReference type="NCBI Taxonomy" id="1408"/>
    <lineage>
        <taxon>Bacteria</taxon>
        <taxon>Bacillati</taxon>
        <taxon>Bacillota</taxon>
        <taxon>Bacilli</taxon>
        <taxon>Bacillales</taxon>
        <taxon>Bacillaceae</taxon>
        <taxon>Bacillus</taxon>
    </lineage>
</organism>
<evidence type="ECO:0000313" key="2">
    <source>
        <dbReference type="EMBL" id="PCK18327.1"/>
    </source>
</evidence>
<protein>
    <submittedName>
        <fullName evidence="2">Uncharacterized protein</fullName>
    </submittedName>
</protein>
<keyword evidence="1" id="KW-0175">Coiled coil</keyword>
<reference evidence="2 3" key="1">
    <citation type="submission" date="2017-06" db="EMBL/GenBank/DDBJ databases">
        <title>Draft Genome Sequence of Bacillus sp Strain 36R Isolated from saline sediment at Atanasia, Sonora, Mexico.</title>
        <authorList>
            <person name="Sanchez Diaz R."/>
            <person name="Quiroz Macias M.E."/>
            <person name="Ibarra Gamez J.C."/>
            <person name="Enciso Ibarra J."/>
            <person name="Gomez Gil B."/>
            <person name="Galaviz Silva L."/>
        </authorList>
    </citation>
    <scope>NUCLEOTIDE SEQUENCE [LARGE SCALE GENOMIC DNA]</scope>
    <source>
        <strain evidence="2 3">36R_ATNSAL</strain>
    </source>
</reference>